<gene>
    <name evidence="1" type="ORF">ICJ85_10080</name>
</gene>
<keyword evidence="2" id="KW-1185">Reference proteome</keyword>
<evidence type="ECO:0000313" key="1">
    <source>
        <dbReference type="EMBL" id="MBD0824365.1"/>
    </source>
</evidence>
<dbReference type="EMBL" id="JACVXD010000005">
    <property type="protein sequence ID" value="MBD0824365.1"/>
    <property type="molecule type" value="Genomic_DNA"/>
</dbReference>
<dbReference type="RefSeq" id="WP_188223668.1">
    <property type="nucleotide sequence ID" value="NZ_JACVXD010000005.1"/>
</dbReference>
<evidence type="ECO:0000313" key="2">
    <source>
        <dbReference type="Proteomes" id="UP000621516"/>
    </source>
</evidence>
<comment type="caution">
    <text evidence="1">The sequence shown here is derived from an EMBL/GenBank/DDBJ whole genome shotgun (WGS) entry which is preliminary data.</text>
</comment>
<sequence length="195" mass="22543">MIKKITYLLLASLILNCSNESDNDATPASHANLRMSLDYWTNLKQLHNASYKYTVRTKTELGYDCNTRITVKNGEIISRSFEVYTQYDDEANYLDFENRIILKSFFEHKNAIGTHNCASNDDDNNSISFCYAAPALTIDELYSTCLKKYLSVNPSSNEITFNVDDKNILKDCYYTSNYSEDDNFFGIKLTHFEWL</sequence>
<proteinExistence type="predicted"/>
<organism evidence="1 2">
    <name type="scientific">Aestuariibaculum marinum</name>
    <dbReference type="NCBI Taxonomy" id="2683592"/>
    <lineage>
        <taxon>Bacteria</taxon>
        <taxon>Pseudomonadati</taxon>
        <taxon>Bacteroidota</taxon>
        <taxon>Flavobacteriia</taxon>
        <taxon>Flavobacteriales</taxon>
        <taxon>Flavobacteriaceae</taxon>
    </lineage>
</organism>
<accession>A0A8J6U4R8</accession>
<reference evidence="1 2" key="1">
    <citation type="journal article" date="2018" name="J. Microbiol.">
        <title>Aestuariibaculum marinum sp. nov., a marine bacterium isolated from seawater in South Korea.</title>
        <authorList>
            <person name="Choi J."/>
            <person name="Lee D."/>
            <person name="Jang J.H."/>
            <person name="Cha S."/>
            <person name="Seo T."/>
        </authorList>
    </citation>
    <scope>NUCLEOTIDE SEQUENCE [LARGE SCALE GENOMIC DNA]</scope>
    <source>
        <strain evidence="1 2">IP7</strain>
    </source>
</reference>
<dbReference type="Proteomes" id="UP000621516">
    <property type="component" value="Unassembled WGS sequence"/>
</dbReference>
<protein>
    <submittedName>
        <fullName evidence="1">Uncharacterized protein</fullName>
    </submittedName>
</protein>
<name>A0A8J6U4R8_9FLAO</name>
<dbReference type="AlphaFoldDB" id="A0A8J6U4R8"/>